<evidence type="ECO:0000313" key="3">
    <source>
        <dbReference type="Proteomes" id="UP000282985"/>
    </source>
</evidence>
<proteinExistence type="predicted"/>
<dbReference type="OrthoDB" id="8858565at2"/>
<gene>
    <name evidence="2" type="ORF">DLK05_15865</name>
</gene>
<dbReference type="EMBL" id="RJJX01000035">
    <property type="protein sequence ID" value="RUT72935.1"/>
    <property type="molecule type" value="Genomic_DNA"/>
</dbReference>
<reference evidence="2 3" key="1">
    <citation type="submission" date="2018-11" db="EMBL/GenBank/DDBJ databases">
        <title>Parancylomarina longa gen. nov., sp. nov., isolated from sediments of southern Okinawa.</title>
        <authorList>
            <person name="Fu T."/>
        </authorList>
    </citation>
    <scope>NUCLEOTIDE SEQUENCE [LARGE SCALE GENOMIC DNA]</scope>
    <source>
        <strain evidence="2 3">T3-2 S1-C</strain>
    </source>
</reference>
<evidence type="ECO:0000256" key="1">
    <source>
        <dbReference type="SAM" id="MobiDB-lite"/>
    </source>
</evidence>
<dbReference type="Pfam" id="PF09954">
    <property type="entry name" value="DUF2188"/>
    <property type="match status" value="1"/>
</dbReference>
<organism evidence="2 3">
    <name type="scientific">Ancylomarina longa</name>
    <dbReference type="NCBI Taxonomy" id="2487017"/>
    <lineage>
        <taxon>Bacteria</taxon>
        <taxon>Pseudomonadati</taxon>
        <taxon>Bacteroidota</taxon>
        <taxon>Bacteroidia</taxon>
        <taxon>Marinilabiliales</taxon>
        <taxon>Marinifilaceae</taxon>
        <taxon>Ancylomarina</taxon>
    </lineage>
</organism>
<protein>
    <submittedName>
        <fullName evidence="2">DUF2188 domain-containing protein</fullName>
    </submittedName>
</protein>
<feature type="region of interest" description="Disordered" evidence="1">
    <location>
        <begin position="53"/>
        <end position="73"/>
    </location>
</feature>
<evidence type="ECO:0000313" key="2">
    <source>
        <dbReference type="EMBL" id="RUT72935.1"/>
    </source>
</evidence>
<keyword evidence="3" id="KW-1185">Reference proteome</keyword>
<dbReference type="RefSeq" id="WP_127344943.1">
    <property type="nucleotide sequence ID" value="NZ_RJJX01000035.1"/>
</dbReference>
<comment type="caution">
    <text evidence="2">The sequence shown here is derived from an EMBL/GenBank/DDBJ whole genome shotgun (WGS) entry which is preliminary data.</text>
</comment>
<dbReference type="Proteomes" id="UP000282985">
    <property type="component" value="Unassembled WGS sequence"/>
</dbReference>
<sequence>MSKNIHVVSHEKGWAVRTEGKKSAAKCTRTQAEAIKVGRQMAKNNQSELVVHGEDGKIRQKNSYGNDPHPPKG</sequence>
<dbReference type="AlphaFoldDB" id="A0A434AF35"/>
<dbReference type="InterPro" id="IPR018691">
    <property type="entry name" value="DUF2188"/>
</dbReference>
<accession>A0A434AF35</accession>
<name>A0A434AF35_9BACT</name>